<evidence type="ECO:0000313" key="2">
    <source>
        <dbReference type="Proteomes" id="UP001058074"/>
    </source>
</evidence>
<gene>
    <name evidence="1" type="ORF">rsdtw13_16750</name>
</gene>
<sequence length="141" mass="16959">MNVNRKWHLWVISIFMIFIYFMGIYDFFMMLSHNKAYYASHGYGLEVIKYFTNYPFYFMIFWITNLLAGFISPILLILRNEFSKKLALISGIADTILMILTFTFRNRWNVLGSKVAAFDLLILIITFILYLYCRYTFKKTR</sequence>
<dbReference type="EMBL" id="BROD01000001">
    <property type="protein sequence ID" value="GKX66417.1"/>
    <property type="molecule type" value="Genomic_DNA"/>
</dbReference>
<organism evidence="1 2">
    <name type="scientific">Inconstantimicrobium mannanitabidum</name>
    <dbReference type="NCBI Taxonomy" id="1604901"/>
    <lineage>
        <taxon>Bacteria</taxon>
        <taxon>Bacillati</taxon>
        <taxon>Bacillota</taxon>
        <taxon>Clostridia</taxon>
        <taxon>Eubacteriales</taxon>
        <taxon>Clostridiaceae</taxon>
        <taxon>Inconstantimicrobium</taxon>
    </lineage>
</organism>
<dbReference type="Proteomes" id="UP001058074">
    <property type="component" value="Unassembled WGS sequence"/>
</dbReference>
<keyword evidence="2" id="KW-1185">Reference proteome</keyword>
<reference evidence="1" key="1">
    <citation type="journal article" date="2025" name="Int. J. Syst. Evol. Microbiol.">
        <title>Inconstantimicrobium mannanitabidum sp. nov., a novel member of the family Clostridiaceae isolated from anoxic soil under the treatment of reductive soil disinfestation.</title>
        <authorList>
            <person name="Ueki A."/>
            <person name="Tonouchi A."/>
            <person name="Honma S."/>
            <person name="Kaku N."/>
            <person name="Ueki K."/>
        </authorList>
    </citation>
    <scope>NUCLEOTIDE SEQUENCE</scope>
    <source>
        <strain evidence="1">TW13</strain>
    </source>
</reference>
<comment type="caution">
    <text evidence="1">The sequence shown here is derived from an EMBL/GenBank/DDBJ whole genome shotgun (WGS) entry which is preliminary data.</text>
</comment>
<evidence type="ECO:0000313" key="1">
    <source>
        <dbReference type="EMBL" id="GKX66417.1"/>
    </source>
</evidence>
<accession>A0ACB5RB97</accession>
<name>A0ACB5RB97_9CLOT</name>
<protein>
    <submittedName>
        <fullName evidence="1">Uncharacterized protein</fullName>
    </submittedName>
</protein>
<proteinExistence type="predicted"/>